<feature type="domain" description="Fucosyltransferase C-terminal" evidence="13">
    <location>
        <begin position="211"/>
        <end position="372"/>
    </location>
</feature>
<evidence type="ECO:0000259" key="13">
    <source>
        <dbReference type="Pfam" id="PF00852"/>
    </source>
</evidence>
<name>A0A8D9BEC3_9HEMI</name>
<keyword evidence="9 12" id="KW-0333">Golgi apparatus</keyword>
<dbReference type="EMBL" id="HBUF01633691">
    <property type="protein sequence ID" value="CAG6783663.1"/>
    <property type="molecule type" value="Transcribed_RNA"/>
</dbReference>
<comment type="subcellular location">
    <subcellularLocation>
        <location evidence="1 12">Golgi apparatus</location>
        <location evidence="1 12">Golgi stack membrane</location>
        <topology evidence="1 12">Single-pass type II membrane protein</topology>
    </subcellularLocation>
</comment>
<evidence type="ECO:0000256" key="2">
    <source>
        <dbReference type="ARBA" id="ARBA00004922"/>
    </source>
</evidence>
<organism evidence="15">
    <name type="scientific">Cacopsylla melanoneura</name>
    <dbReference type="NCBI Taxonomy" id="428564"/>
    <lineage>
        <taxon>Eukaryota</taxon>
        <taxon>Metazoa</taxon>
        <taxon>Ecdysozoa</taxon>
        <taxon>Arthropoda</taxon>
        <taxon>Hexapoda</taxon>
        <taxon>Insecta</taxon>
        <taxon>Pterygota</taxon>
        <taxon>Neoptera</taxon>
        <taxon>Paraneoptera</taxon>
        <taxon>Hemiptera</taxon>
        <taxon>Sternorrhyncha</taxon>
        <taxon>Psylloidea</taxon>
        <taxon>Psyllidae</taxon>
        <taxon>Psyllinae</taxon>
        <taxon>Cacopsylla</taxon>
    </lineage>
</organism>
<keyword evidence="10" id="KW-0472">Membrane</keyword>
<evidence type="ECO:0000256" key="7">
    <source>
        <dbReference type="ARBA" id="ARBA00022968"/>
    </source>
</evidence>
<dbReference type="GO" id="GO:0032580">
    <property type="term" value="C:Golgi cisterna membrane"/>
    <property type="evidence" value="ECO:0007669"/>
    <property type="project" value="UniProtKB-SubCell"/>
</dbReference>
<feature type="domain" description="Fucosyltransferase N-terminal" evidence="14">
    <location>
        <begin position="82"/>
        <end position="187"/>
    </location>
</feature>
<evidence type="ECO:0000256" key="4">
    <source>
        <dbReference type="ARBA" id="ARBA00022676"/>
    </source>
</evidence>
<accession>A0A8D9BEC3</accession>
<evidence type="ECO:0000256" key="8">
    <source>
        <dbReference type="ARBA" id="ARBA00022989"/>
    </source>
</evidence>
<dbReference type="GO" id="GO:0008417">
    <property type="term" value="F:fucosyltransferase activity"/>
    <property type="evidence" value="ECO:0007669"/>
    <property type="project" value="InterPro"/>
</dbReference>
<dbReference type="InterPro" id="IPR038577">
    <property type="entry name" value="GT10-like_C_sf"/>
</dbReference>
<keyword evidence="11" id="KW-0325">Glycoprotein</keyword>
<dbReference type="FunFam" id="3.40.50.11660:FF:000004">
    <property type="entry name" value="Glycoprotein 3-alpha-L-fucosyltransferase A"/>
    <property type="match status" value="1"/>
</dbReference>
<dbReference type="InterPro" id="IPR055270">
    <property type="entry name" value="Glyco_tran_10_C"/>
</dbReference>
<dbReference type="InterPro" id="IPR031481">
    <property type="entry name" value="Glyco_tran_10_N"/>
</dbReference>
<keyword evidence="7" id="KW-0735">Signal-anchor</keyword>
<keyword evidence="8" id="KW-1133">Transmembrane helix</keyword>
<comment type="similarity">
    <text evidence="3 12">Belongs to the glycosyltransferase 10 family.</text>
</comment>
<keyword evidence="5 12" id="KW-0808">Transferase</keyword>
<dbReference type="SUPFAM" id="SSF53756">
    <property type="entry name" value="UDP-Glycosyltransferase/glycogen phosphorylase"/>
    <property type="match status" value="1"/>
</dbReference>
<proteinExistence type="inferred from homology"/>
<dbReference type="EC" id="2.4.1.-" evidence="12"/>
<keyword evidence="6 12" id="KW-0812">Transmembrane</keyword>
<reference evidence="15" key="1">
    <citation type="submission" date="2021-05" db="EMBL/GenBank/DDBJ databases">
        <authorList>
            <person name="Alioto T."/>
            <person name="Alioto T."/>
            <person name="Gomez Garrido J."/>
        </authorList>
    </citation>
    <scope>NUCLEOTIDE SEQUENCE</scope>
</reference>
<evidence type="ECO:0000256" key="10">
    <source>
        <dbReference type="ARBA" id="ARBA00023136"/>
    </source>
</evidence>
<dbReference type="Pfam" id="PF00852">
    <property type="entry name" value="Glyco_transf_10"/>
    <property type="match status" value="1"/>
</dbReference>
<evidence type="ECO:0000256" key="6">
    <source>
        <dbReference type="ARBA" id="ARBA00022692"/>
    </source>
</evidence>
<evidence type="ECO:0000256" key="9">
    <source>
        <dbReference type="ARBA" id="ARBA00023034"/>
    </source>
</evidence>
<evidence type="ECO:0000256" key="1">
    <source>
        <dbReference type="ARBA" id="ARBA00004447"/>
    </source>
</evidence>
<dbReference type="Pfam" id="PF17039">
    <property type="entry name" value="Glyco_tran_10_N"/>
    <property type="match status" value="1"/>
</dbReference>
<evidence type="ECO:0000256" key="3">
    <source>
        <dbReference type="ARBA" id="ARBA00008919"/>
    </source>
</evidence>
<evidence type="ECO:0000256" key="11">
    <source>
        <dbReference type="ARBA" id="ARBA00023180"/>
    </source>
</evidence>
<sequence length="437" mass="50178">MKKKKKKKNNKQTIETSEEPKEKYWFFKNGTLRPTKSGGTSDNLTTGGSTGKLKIWPHEAPNNDRIVDQLMYIPDTYDPSQVKTILLANSFSSWGVELGPKVFEECPVNACTLSTNWKQNETADAILFRDTINHLHNRQPSQNKQIWIIYELESAVHSYLTGFDSRKREQINWTATYRVDSDIVTPYEKWVYYDERHKTDVKNREVNFAAGKTRQVAWFVSNCNAPNNRLQYAKELQKYIPVDIYGGCGPLTCPRSSKCFDLLNKDYRFYLSFENSNCKDYITEKLFANGLSHNVLPIVMGAPKSDYLHSAPVNSFIHVDDFSSPKQLAQYLHHLNENDTAYNEYFQWKGTGEFINTFFWCRLCTMVHDGGSAVVGKYTDVSRWWHEGACEKGASVFTTCLLTPGSRVQFPAGTKFSQKEINQDLLIRSLSDYIGPN</sequence>
<dbReference type="PANTHER" id="PTHR48438">
    <property type="entry name" value="ALPHA-(1,3)-FUCOSYLTRANSFERASE C-RELATED"/>
    <property type="match status" value="1"/>
</dbReference>
<dbReference type="AlphaFoldDB" id="A0A8D9BEC3"/>
<evidence type="ECO:0000256" key="12">
    <source>
        <dbReference type="RuleBase" id="RU003832"/>
    </source>
</evidence>
<dbReference type="InterPro" id="IPR001503">
    <property type="entry name" value="Glyco_trans_10"/>
</dbReference>
<evidence type="ECO:0000259" key="14">
    <source>
        <dbReference type="Pfam" id="PF17039"/>
    </source>
</evidence>
<comment type="pathway">
    <text evidence="2">Protein modification; protein glycosylation.</text>
</comment>
<evidence type="ECO:0000256" key="5">
    <source>
        <dbReference type="ARBA" id="ARBA00022679"/>
    </source>
</evidence>
<dbReference type="UniPathway" id="UPA00378"/>
<dbReference type="Gene3D" id="3.40.50.11660">
    <property type="entry name" value="Glycosyl transferase family 10, C-terminal domain"/>
    <property type="match status" value="1"/>
</dbReference>
<evidence type="ECO:0000313" key="15">
    <source>
        <dbReference type="EMBL" id="CAG6783663.1"/>
    </source>
</evidence>
<dbReference type="PANTHER" id="PTHR48438:SF1">
    <property type="entry name" value="ALPHA-(1,3)-FUCOSYLTRANSFERASE C-RELATED"/>
    <property type="match status" value="1"/>
</dbReference>
<keyword evidence="4 12" id="KW-0328">Glycosyltransferase</keyword>
<dbReference type="EMBL" id="HBUF01633692">
    <property type="protein sequence ID" value="CAG6783664.1"/>
    <property type="molecule type" value="Transcribed_RNA"/>
</dbReference>
<protein>
    <recommendedName>
        <fullName evidence="12">Fucosyltransferase</fullName>
        <ecNumber evidence="12">2.4.1.-</ecNumber>
    </recommendedName>
</protein>